<accession>X1G740</accession>
<gene>
    <name evidence="1" type="ORF">S03H2_10179</name>
</gene>
<dbReference type="EMBL" id="BARU01005252">
    <property type="protein sequence ID" value="GAH28833.1"/>
    <property type="molecule type" value="Genomic_DNA"/>
</dbReference>
<comment type="caution">
    <text evidence="1">The sequence shown here is derived from an EMBL/GenBank/DDBJ whole genome shotgun (WGS) entry which is preliminary data.</text>
</comment>
<sequence>MNKKDEEKGHLTLEQNSEIVVSLNLGEPISVLSKKYKVSETQIRRISYKSGSLQKLMSKKKEEWLAVAWTKHIKLINHLYDIALKSDKLHDVAVSFGILSDKLAIAMGEGARSPLGAVPMNVLIFDKAGEKVVAVTPSLEGLSKSATGMRKPSIVIKNVRERKVDQRKS</sequence>
<organism evidence="1">
    <name type="scientific">marine sediment metagenome</name>
    <dbReference type="NCBI Taxonomy" id="412755"/>
    <lineage>
        <taxon>unclassified sequences</taxon>
        <taxon>metagenomes</taxon>
        <taxon>ecological metagenomes</taxon>
    </lineage>
</organism>
<name>X1G740_9ZZZZ</name>
<protein>
    <submittedName>
        <fullName evidence="1">Uncharacterized protein</fullName>
    </submittedName>
</protein>
<dbReference type="AlphaFoldDB" id="X1G740"/>
<evidence type="ECO:0000313" key="1">
    <source>
        <dbReference type="EMBL" id="GAH28833.1"/>
    </source>
</evidence>
<proteinExistence type="predicted"/>
<reference evidence="1" key="1">
    <citation type="journal article" date="2014" name="Front. Microbiol.">
        <title>High frequency of phylogenetically diverse reductive dehalogenase-homologous genes in deep subseafloor sedimentary metagenomes.</title>
        <authorList>
            <person name="Kawai M."/>
            <person name="Futagami T."/>
            <person name="Toyoda A."/>
            <person name="Takaki Y."/>
            <person name="Nishi S."/>
            <person name="Hori S."/>
            <person name="Arai W."/>
            <person name="Tsubouchi T."/>
            <person name="Morono Y."/>
            <person name="Uchiyama I."/>
            <person name="Ito T."/>
            <person name="Fujiyama A."/>
            <person name="Inagaki F."/>
            <person name="Takami H."/>
        </authorList>
    </citation>
    <scope>NUCLEOTIDE SEQUENCE</scope>
    <source>
        <strain evidence="1">Expedition CK06-06</strain>
    </source>
</reference>